<gene>
    <name evidence="1" type="ORF">SCHPADRAFT_497301</name>
</gene>
<keyword evidence="2" id="KW-1185">Reference proteome</keyword>
<protein>
    <submittedName>
        <fullName evidence="1">Uncharacterized protein</fullName>
    </submittedName>
</protein>
<evidence type="ECO:0000313" key="1">
    <source>
        <dbReference type="EMBL" id="KLO10900.1"/>
    </source>
</evidence>
<dbReference type="PROSITE" id="PS51257">
    <property type="entry name" value="PROKAR_LIPOPROTEIN"/>
    <property type="match status" value="1"/>
</dbReference>
<dbReference type="InParanoid" id="A0A0H2RGD7"/>
<dbReference type="EMBL" id="KQ086014">
    <property type="protein sequence ID" value="KLO10900.1"/>
    <property type="molecule type" value="Genomic_DNA"/>
</dbReference>
<evidence type="ECO:0000313" key="2">
    <source>
        <dbReference type="Proteomes" id="UP000053477"/>
    </source>
</evidence>
<proteinExistence type="predicted"/>
<accession>A0A0H2RGD7</accession>
<organism evidence="1 2">
    <name type="scientific">Schizopora paradoxa</name>
    <dbReference type="NCBI Taxonomy" id="27342"/>
    <lineage>
        <taxon>Eukaryota</taxon>
        <taxon>Fungi</taxon>
        <taxon>Dikarya</taxon>
        <taxon>Basidiomycota</taxon>
        <taxon>Agaricomycotina</taxon>
        <taxon>Agaricomycetes</taxon>
        <taxon>Hymenochaetales</taxon>
        <taxon>Schizoporaceae</taxon>
        <taxon>Schizopora</taxon>
    </lineage>
</organism>
<reference evidence="1 2" key="1">
    <citation type="submission" date="2015-04" db="EMBL/GenBank/DDBJ databases">
        <title>Complete genome sequence of Schizopora paradoxa KUC8140, a cosmopolitan wood degrader in East Asia.</title>
        <authorList>
            <consortium name="DOE Joint Genome Institute"/>
            <person name="Min B."/>
            <person name="Park H."/>
            <person name="Jang Y."/>
            <person name="Kim J.-J."/>
            <person name="Kim K.H."/>
            <person name="Pangilinan J."/>
            <person name="Lipzen A."/>
            <person name="Riley R."/>
            <person name="Grigoriev I.V."/>
            <person name="Spatafora J.W."/>
            <person name="Choi I.-G."/>
        </authorList>
    </citation>
    <scope>NUCLEOTIDE SEQUENCE [LARGE SCALE GENOMIC DNA]</scope>
    <source>
        <strain evidence="1 2">KUC8140</strain>
    </source>
</reference>
<dbReference type="AlphaFoldDB" id="A0A0H2RGD7"/>
<name>A0A0H2RGD7_9AGAM</name>
<sequence>MTRPIQTIRVVLWPPGSEIGGASLLLSAFFSCFLLQVFNPILSTHLFQVEQLRASCSCWWFVDGGFSAGGGGGGANRRQWYTKASLMPVHGVAAPRSGYTRRVRVQDRFHPASSFDLRHFIIHYICFRRSDARHIPVLNRRVVEISKPECQTLIGAHASASAYPTLFAVTVAHRISQFFCLHSTARSLNKRMKEPQGK</sequence>
<dbReference type="Proteomes" id="UP000053477">
    <property type="component" value="Unassembled WGS sequence"/>
</dbReference>